<organism evidence="2 3">
    <name type="scientific">Bacillus selenitireducens (strain ATCC 700615 / DSM 15326 / MLS10)</name>
    <dbReference type="NCBI Taxonomy" id="439292"/>
    <lineage>
        <taxon>Bacteria</taxon>
        <taxon>Bacillati</taxon>
        <taxon>Bacillota</taxon>
        <taxon>Bacilli</taxon>
        <taxon>Bacillales</taxon>
        <taxon>Bacillaceae</taxon>
        <taxon>Salisediminibacterium</taxon>
    </lineage>
</organism>
<dbReference type="AlphaFoldDB" id="D6XTX1"/>
<gene>
    <name evidence="2" type="ordered locus">Bsel_1749</name>
</gene>
<dbReference type="KEGG" id="bse:Bsel_1749"/>
<dbReference type="InterPro" id="IPR013367">
    <property type="entry name" value="Flagellar_put"/>
</dbReference>
<reference evidence="2" key="1">
    <citation type="submission" date="2009-10" db="EMBL/GenBank/DDBJ databases">
        <title>Complete sequence of Bacillus selenitireducens MLS10.</title>
        <authorList>
            <consortium name="US DOE Joint Genome Institute"/>
            <person name="Lucas S."/>
            <person name="Copeland A."/>
            <person name="Lapidus A."/>
            <person name="Glavina del Rio T."/>
            <person name="Dalin E."/>
            <person name="Tice H."/>
            <person name="Bruce D."/>
            <person name="Goodwin L."/>
            <person name="Pitluck S."/>
            <person name="Sims D."/>
            <person name="Brettin T."/>
            <person name="Detter J.C."/>
            <person name="Han C."/>
            <person name="Larimer F."/>
            <person name="Land M."/>
            <person name="Hauser L."/>
            <person name="Kyrpides N."/>
            <person name="Ovchinnikova G."/>
            <person name="Stolz J."/>
        </authorList>
    </citation>
    <scope>NUCLEOTIDE SEQUENCE [LARGE SCALE GENOMIC DNA]</scope>
    <source>
        <strain evidence="2">MLS10</strain>
    </source>
</reference>
<dbReference type="eggNOG" id="ENOG5032Y5R">
    <property type="taxonomic scope" value="Bacteria"/>
</dbReference>
<dbReference type="EMBL" id="CP001791">
    <property type="protein sequence ID" value="ADH99257.1"/>
    <property type="molecule type" value="Genomic_DNA"/>
</dbReference>
<keyword evidence="2" id="KW-0966">Cell projection</keyword>
<evidence type="ECO:0000313" key="2">
    <source>
        <dbReference type="EMBL" id="ADH99257.1"/>
    </source>
</evidence>
<dbReference type="OrthoDB" id="165650at2"/>
<dbReference type="RefSeq" id="WP_013172681.1">
    <property type="nucleotide sequence ID" value="NC_014219.1"/>
</dbReference>
<dbReference type="NCBIfam" id="TIGR02530">
    <property type="entry name" value="flg_new"/>
    <property type="match status" value="1"/>
</dbReference>
<dbReference type="Pfam" id="PF12611">
    <property type="entry name" value="Flagellar_put"/>
    <property type="match status" value="1"/>
</dbReference>
<sequence length="135" mass="14875">MVKSNFFPNQIQPQAPISPQSKPKRTGQTKPNGPGFDQVLQDRLKPDTQLKVSKHAEKRLQDRGIQLSPETWNAIEDRIGEAKQKGIRDSLVLTKEAALVVNAGSETVITAMNREEAASQLFTNINGAIILGDEE</sequence>
<name>D6XTX1_BACIE</name>
<protein>
    <submittedName>
        <fullName evidence="2">Flagellar operon protein</fullName>
    </submittedName>
</protein>
<feature type="region of interest" description="Disordered" evidence="1">
    <location>
        <begin position="1"/>
        <end position="40"/>
    </location>
</feature>
<proteinExistence type="predicted"/>
<dbReference type="HOGENOM" id="CLU_145226_0_0_9"/>
<dbReference type="Proteomes" id="UP000000271">
    <property type="component" value="Chromosome"/>
</dbReference>
<keyword evidence="3" id="KW-1185">Reference proteome</keyword>
<accession>D6XTX1</accession>
<dbReference type="STRING" id="439292.Bsel_1749"/>
<feature type="compositionally biased region" description="Low complexity" evidence="1">
    <location>
        <begin position="10"/>
        <end position="21"/>
    </location>
</feature>
<keyword evidence="2" id="KW-0969">Cilium</keyword>
<evidence type="ECO:0000256" key="1">
    <source>
        <dbReference type="SAM" id="MobiDB-lite"/>
    </source>
</evidence>
<evidence type="ECO:0000313" key="3">
    <source>
        <dbReference type="Proteomes" id="UP000000271"/>
    </source>
</evidence>
<keyword evidence="2" id="KW-0282">Flagellum</keyword>